<evidence type="ECO:0000256" key="10">
    <source>
        <dbReference type="ARBA" id="ARBA00023018"/>
    </source>
</evidence>
<dbReference type="GO" id="GO:0030672">
    <property type="term" value="C:synaptic vesicle membrane"/>
    <property type="evidence" value="ECO:0007669"/>
    <property type="project" value="UniProtKB-SubCell"/>
</dbReference>
<dbReference type="InterPro" id="IPR020846">
    <property type="entry name" value="MFS_dom"/>
</dbReference>
<evidence type="ECO:0000256" key="3">
    <source>
        <dbReference type="ARBA" id="ARBA00004638"/>
    </source>
</evidence>
<dbReference type="EMBL" id="UFQT01003998">
    <property type="protein sequence ID" value="SSX35414.1"/>
    <property type="molecule type" value="Genomic_DNA"/>
</dbReference>
<dbReference type="PANTHER" id="PTHR11662:SF455">
    <property type="entry name" value="GH23975P"/>
    <property type="match status" value="1"/>
</dbReference>
<feature type="transmembrane region" description="Helical" evidence="26">
    <location>
        <begin position="320"/>
        <end position="340"/>
    </location>
</feature>
<dbReference type="GO" id="GO:0005765">
    <property type="term" value="C:lysosomal membrane"/>
    <property type="evidence" value="ECO:0007669"/>
    <property type="project" value="UniProtKB-SubCell"/>
</dbReference>
<dbReference type="InterPro" id="IPR011701">
    <property type="entry name" value="MFS"/>
</dbReference>
<evidence type="ECO:0000256" key="24">
    <source>
        <dbReference type="ARBA" id="ARBA00081195"/>
    </source>
</evidence>
<dbReference type="AlphaFoldDB" id="A0A336MY78"/>
<sequence>MFWRQRRYIVALMLFLGFFNVYSLRVNVSIAIIPMIYGVKSKSHGLTKHFDWNSKEQGLALSSFFYGYICTQFIGGVCANKIGGRRLFGLGIFLTAVLTLLSPLAAKAGLGYFIALRAIEGVCEGVTYPSLHAIWSKWAPTYERSQLNSFAFSGSYIGTVVMMPLLGWIARIHGWETVFYVTGLLACVWYVFWLILVKESPEVDPYISEEEKKYICESLGKNTEDDKTSESEKVPWKAIFTSKPVYAIVAANFSENWGFYTLLTQLPTFLKDTTNLNLETSGFISGLPYLVMAVMLIPSGFLADFCQIKGYLTTTQVRRYFNCGGFTSQTIFMLLAAYLAHPIYSIMSLVAAVGLGAFSISGFAVNHLDIAPQFSSILMGISNTAGTLPGILSPIITGFIVQNKVIFFNFIS</sequence>
<evidence type="ECO:0000313" key="28">
    <source>
        <dbReference type="EMBL" id="SSX35414.1"/>
    </source>
</evidence>
<dbReference type="GO" id="GO:0006820">
    <property type="term" value="P:monoatomic anion transport"/>
    <property type="evidence" value="ECO:0007669"/>
    <property type="project" value="TreeGrafter"/>
</dbReference>
<evidence type="ECO:0000256" key="6">
    <source>
        <dbReference type="ARBA" id="ARBA00022475"/>
    </source>
</evidence>
<evidence type="ECO:0000256" key="11">
    <source>
        <dbReference type="ARBA" id="ARBA00023136"/>
    </source>
</evidence>
<comment type="catalytic activity">
    <reaction evidence="15">
        <text>2 nitrate(out) + H(+)(out) = 2 nitrate(in) + H(+)(in)</text>
        <dbReference type="Rhea" id="RHEA:71539"/>
        <dbReference type="ChEBI" id="CHEBI:15378"/>
        <dbReference type="ChEBI" id="CHEBI:17632"/>
    </reaction>
    <physiologicalReaction direction="left-to-right" evidence="15">
        <dbReference type="Rhea" id="RHEA:71540"/>
    </physiologicalReaction>
</comment>
<evidence type="ECO:0000256" key="21">
    <source>
        <dbReference type="ARBA" id="ARBA00056891"/>
    </source>
</evidence>
<comment type="catalytic activity">
    <reaction evidence="17">
        <text>N-acetylneuraminate(in) + H(+)(in) = N-acetylneuraminate(out) + H(+)(out)</text>
        <dbReference type="Rhea" id="RHEA:28987"/>
        <dbReference type="ChEBI" id="CHEBI:15378"/>
        <dbReference type="ChEBI" id="CHEBI:35418"/>
    </reaction>
    <physiologicalReaction direction="right-to-left" evidence="17">
        <dbReference type="Rhea" id="RHEA:28989"/>
    </physiologicalReaction>
</comment>
<dbReference type="Gene3D" id="1.20.1250.20">
    <property type="entry name" value="MFS general substrate transporter like domains"/>
    <property type="match status" value="2"/>
</dbReference>
<evidence type="ECO:0000259" key="27">
    <source>
        <dbReference type="PROSITE" id="PS50850"/>
    </source>
</evidence>
<evidence type="ECO:0000256" key="23">
    <source>
        <dbReference type="ARBA" id="ARBA00080244"/>
    </source>
</evidence>
<evidence type="ECO:0000256" key="5">
    <source>
        <dbReference type="ARBA" id="ARBA00022448"/>
    </source>
</evidence>
<feature type="transmembrane region" description="Helical" evidence="26">
    <location>
        <begin position="87"/>
        <end position="106"/>
    </location>
</feature>
<dbReference type="PANTHER" id="PTHR11662">
    <property type="entry name" value="SOLUTE CARRIER FAMILY 17"/>
    <property type="match status" value="1"/>
</dbReference>
<dbReference type="GO" id="GO:0046942">
    <property type="term" value="P:carboxylic acid transport"/>
    <property type="evidence" value="ECO:0007669"/>
    <property type="project" value="UniProtKB-ARBA"/>
</dbReference>
<organism evidence="28">
    <name type="scientific">Culicoides sonorensis</name>
    <name type="common">Biting midge</name>
    <dbReference type="NCBI Taxonomy" id="179676"/>
    <lineage>
        <taxon>Eukaryota</taxon>
        <taxon>Metazoa</taxon>
        <taxon>Ecdysozoa</taxon>
        <taxon>Arthropoda</taxon>
        <taxon>Hexapoda</taxon>
        <taxon>Insecta</taxon>
        <taxon>Pterygota</taxon>
        <taxon>Neoptera</taxon>
        <taxon>Endopterygota</taxon>
        <taxon>Diptera</taxon>
        <taxon>Nematocera</taxon>
        <taxon>Chironomoidea</taxon>
        <taxon>Ceratopogonidae</taxon>
        <taxon>Ceratopogoninae</taxon>
        <taxon>Culicoides</taxon>
        <taxon>Monoculicoides</taxon>
    </lineage>
</organism>
<comment type="catalytic activity">
    <reaction evidence="19">
        <text>L-glutamate(out) = L-glutamate(in)</text>
        <dbReference type="Rhea" id="RHEA:66336"/>
        <dbReference type="ChEBI" id="CHEBI:29985"/>
    </reaction>
    <physiologicalReaction direction="left-to-right" evidence="19">
        <dbReference type="Rhea" id="RHEA:66337"/>
    </physiologicalReaction>
</comment>
<dbReference type="OMA" id="WAPPMEK"/>
<evidence type="ECO:0000256" key="16">
    <source>
        <dbReference type="ARBA" id="ARBA00050554"/>
    </source>
</evidence>
<evidence type="ECO:0000256" key="4">
    <source>
        <dbReference type="ARBA" id="ARBA00004656"/>
    </source>
</evidence>
<keyword evidence="14" id="KW-0968">Cytoplasmic vesicle</keyword>
<feature type="transmembrane region" description="Helical" evidence="26">
    <location>
        <begin position="346"/>
        <end position="365"/>
    </location>
</feature>
<evidence type="ECO:0000256" key="8">
    <source>
        <dbReference type="ARBA" id="ARBA00022847"/>
    </source>
</evidence>
<dbReference type="SUPFAM" id="SSF103473">
    <property type="entry name" value="MFS general substrate transporter"/>
    <property type="match status" value="1"/>
</dbReference>
<name>A0A336MY78_CULSO</name>
<keyword evidence="8" id="KW-0769">Symport</keyword>
<comment type="function">
    <text evidence="21">Receptor for CM101, a polysaccharide produced by group B Streptococcus with antipathoangiogenic properties.</text>
</comment>
<proteinExistence type="predicted"/>
<evidence type="ECO:0000256" key="12">
    <source>
        <dbReference type="ARBA" id="ARBA00023180"/>
    </source>
</evidence>
<evidence type="ECO:0000256" key="17">
    <source>
        <dbReference type="ARBA" id="ARBA00050625"/>
    </source>
</evidence>
<dbReference type="FunFam" id="1.20.1250.20:FF:000003">
    <property type="entry name" value="Solute carrier family 17 member 3"/>
    <property type="match status" value="1"/>
</dbReference>
<evidence type="ECO:0000256" key="25">
    <source>
        <dbReference type="ARBA" id="ARBA00081925"/>
    </source>
</evidence>
<keyword evidence="11 26" id="KW-0472">Membrane</keyword>
<evidence type="ECO:0000256" key="9">
    <source>
        <dbReference type="ARBA" id="ARBA00022989"/>
    </source>
</evidence>
<evidence type="ECO:0000256" key="14">
    <source>
        <dbReference type="ARBA" id="ARBA00023329"/>
    </source>
</evidence>
<feature type="transmembrane region" description="Helical" evidence="26">
    <location>
        <begin position="150"/>
        <end position="170"/>
    </location>
</feature>
<feature type="transmembrane region" description="Helical" evidence="26">
    <location>
        <begin position="287"/>
        <end position="308"/>
    </location>
</feature>
<evidence type="ECO:0000256" key="1">
    <source>
        <dbReference type="ARBA" id="ARBA00004432"/>
    </source>
</evidence>
<comment type="catalytic activity">
    <reaction evidence="16">
        <text>L-aspartate(out) = L-aspartate(in)</text>
        <dbReference type="Rhea" id="RHEA:66332"/>
        <dbReference type="ChEBI" id="CHEBI:29991"/>
    </reaction>
    <physiologicalReaction direction="left-to-right" evidence="16">
        <dbReference type="Rhea" id="RHEA:66333"/>
    </physiologicalReaction>
</comment>
<dbReference type="InterPro" id="IPR036259">
    <property type="entry name" value="MFS_trans_sf"/>
</dbReference>
<dbReference type="GO" id="GO:0015293">
    <property type="term" value="F:symporter activity"/>
    <property type="evidence" value="ECO:0007669"/>
    <property type="project" value="UniProtKB-KW"/>
</dbReference>
<dbReference type="CDD" id="cd17318">
    <property type="entry name" value="MFS_SLC17"/>
    <property type="match status" value="1"/>
</dbReference>
<evidence type="ECO:0000256" key="26">
    <source>
        <dbReference type="SAM" id="Phobius"/>
    </source>
</evidence>
<evidence type="ECO:0000256" key="2">
    <source>
        <dbReference type="ARBA" id="ARBA00004554"/>
    </source>
</evidence>
<accession>A0A336MY78</accession>
<dbReference type="PROSITE" id="PS50850">
    <property type="entry name" value="MFS"/>
    <property type="match status" value="1"/>
</dbReference>
<evidence type="ECO:0000256" key="15">
    <source>
        <dbReference type="ARBA" id="ARBA00050101"/>
    </source>
</evidence>
<dbReference type="InterPro" id="IPR050382">
    <property type="entry name" value="MFS_Na/Anion_cotransporter"/>
</dbReference>
<evidence type="ECO:0000256" key="22">
    <source>
        <dbReference type="ARBA" id="ARBA00069713"/>
    </source>
</evidence>
<keyword evidence="6" id="KW-1003">Cell membrane</keyword>
<feature type="transmembrane region" description="Helical" evidence="26">
    <location>
        <begin position="12"/>
        <end position="39"/>
    </location>
</feature>
<dbReference type="FunFam" id="1.20.1250.20:FF:000067">
    <property type="entry name" value="sialin isoform X2"/>
    <property type="match status" value="1"/>
</dbReference>
<evidence type="ECO:0000256" key="7">
    <source>
        <dbReference type="ARBA" id="ARBA00022692"/>
    </source>
</evidence>
<dbReference type="GO" id="GO:0016323">
    <property type="term" value="C:basolateral plasma membrane"/>
    <property type="evidence" value="ECO:0007669"/>
    <property type="project" value="UniProtKB-SubCell"/>
</dbReference>
<comment type="catalytic activity">
    <reaction evidence="20">
        <text>D-glucuronate(out) + H(+)(out) = D-glucuronate(in) + H(+)(in)</text>
        <dbReference type="Rhea" id="RHEA:72591"/>
        <dbReference type="ChEBI" id="CHEBI:15378"/>
        <dbReference type="ChEBI" id="CHEBI:58720"/>
    </reaction>
    <physiologicalReaction direction="left-to-right" evidence="20">
        <dbReference type="Rhea" id="RHEA:72592"/>
    </physiologicalReaction>
</comment>
<dbReference type="Pfam" id="PF07690">
    <property type="entry name" value="MFS_1"/>
    <property type="match status" value="1"/>
</dbReference>
<comment type="catalytic activity">
    <reaction evidence="18">
        <text>N-acetyl-L-aspartyl-L-glutamate(out) = N-acetyl-L-aspartyl-L-glutamate(in)</text>
        <dbReference type="Rhea" id="RHEA:72599"/>
        <dbReference type="ChEBI" id="CHEBI:76931"/>
    </reaction>
    <physiologicalReaction direction="left-to-right" evidence="18">
        <dbReference type="Rhea" id="RHEA:72600"/>
    </physiologicalReaction>
</comment>
<reference evidence="28" key="1">
    <citation type="submission" date="2018-07" db="EMBL/GenBank/DDBJ databases">
        <authorList>
            <person name="Quirk P.G."/>
            <person name="Krulwich T.A."/>
        </authorList>
    </citation>
    <scope>NUCLEOTIDE SEQUENCE</scope>
</reference>
<keyword evidence="5" id="KW-0813">Transport</keyword>
<feature type="transmembrane region" description="Helical" evidence="26">
    <location>
        <begin position="59"/>
        <end position="80"/>
    </location>
</feature>
<gene>
    <name evidence="28" type="primary">CSON009917</name>
</gene>
<keyword evidence="12" id="KW-0325">Glycoprotein</keyword>
<evidence type="ECO:0000256" key="20">
    <source>
        <dbReference type="ARBA" id="ARBA00051612"/>
    </source>
</evidence>
<evidence type="ECO:0000256" key="18">
    <source>
        <dbReference type="ARBA" id="ARBA00051403"/>
    </source>
</evidence>
<keyword evidence="7 26" id="KW-0812">Transmembrane</keyword>
<feature type="transmembrane region" description="Helical" evidence="26">
    <location>
        <begin position="377"/>
        <end position="401"/>
    </location>
</feature>
<evidence type="ECO:0000256" key="13">
    <source>
        <dbReference type="ARBA" id="ARBA00023228"/>
    </source>
</evidence>
<feature type="domain" description="Major facilitator superfamily (MFS) profile" evidence="27">
    <location>
        <begin position="6"/>
        <end position="412"/>
    </location>
</feature>
<keyword evidence="10" id="KW-0770">Synapse</keyword>
<keyword evidence="9 26" id="KW-1133">Transmembrane helix</keyword>
<keyword evidence="13" id="KW-0458">Lysosome</keyword>
<dbReference type="VEuPathDB" id="VectorBase:CSON009917"/>
<protein>
    <recommendedName>
        <fullName evidence="22">Sialin</fullName>
    </recommendedName>
    <alternativeName>
        <fullName evidence="25">H(+)/nitrate cotransporter</fullName>
    </alternativeName>
    <alternativeName>
        <fullName evidence="23">H(+)/sialic acid cotransporter</fullName>
    </alternativeName>
    <alternativeName>
        <fullName evidence="24">Vesicular excitatory amino acid transporter</fullName>
    </alternativeName>
</protein>
<evidence type="ECO:0000256" key="19">
    <source>
        <dbReference type="ARBA" id="ARBA00051447"/>
    </source>
</evidence>
<feature type="transmembrane region" description="Helical" evidence="26">
    <location>
        <begin position="177"/>
        <end position="196"/>
    </location>
</feature>
<comment type="subcellular location">
    <subcellularLocation>
        <location evidence="2">Basolateral cell membrane</location>
        <topology evidence="2">Multi-pass membrane protein</topology>
    </subcellularLocation>
    <subcellularLocation>
        <location evidence="3">Cytoplasmic vesicle</location>
        <location evidence="3">Secretory vesicle membrane</location>
        <topology evidence="3">Multi-pass membrane protein</topology>
    </subcellularLocation>
    <subcellularLocation>
        <location evidence="1">Cytoplasmic vesicle</location>
        <location evidence="1">Secretory vesicle</location>
        <location evidence="1">Synaptic vesicle membrane</location>
    </subcellularLocation>
    <subcellularLocation>
        <location evidence="4">Lysosome membrane</location>
    </subcellularLocation>
</comment>